<keyword evidence="5 6" id="KW-0472">Membrane</keyword>
<keyword evidence="3 6" id="KW-0812">Transmembrane</keyword>
<dbReference type="PANTHER" id="PTHR21324">
    <property type="entry name" value="FASTING-INDUCIBLE INTEGRAL MEMBRANE PROTEIN TM6P1-RELATED"/>
    <property type="match status" value="1"/>
</dbReference>
<sequence length="221" mass="26059">MISSHAFLLIYIRHCQLIEYTRCRPKTGPQKLNIYVSTTIGYISCMGLFFDANFQETSQKEVHMFSAKTCIYSSIIYYTFQTVYSYWTVPELNSIAVFYCRAGITFFNYVFIMIALTVREQLSFYIMNHSVEDYMHWSPDVPGWPVKVMSCAMEWLIVLSFQLYMLTYYPEFKRVQMGIPSIQPIELEQDSPMLISFAFIRHSFRYPAHRKTHTTKESSVT</sequence>
<feature type="transmembrane region" description="Helical" evidence="6">
    <location>
        <begin position="32"/>
        <end position="50"/>
    </location>
</feature>
<feature type="domain" description="CWH43-like N-terminal" evidence="7">
    <location>
        <begin position="7"/>
        <end position="174"/>
    </location>
</feature>
<evidence type="ECO:0000256" key="6">
    <source>
        <dbReference type="SAM" id="Phobius"/>
    </source>
</evidence>
<keyword evidence="4 6" id="KW-1133">Transmembrane helix</keyword>
<dbReference type="Pfam" id="PF10277">
    <property type="entry name" value="Frag1"/>
    <property type="match status" value="1"/>
</dbReference>
<dbReference type="GO" id="GO:0012505">
    <property type="term" value="C:endomembrane system"/>
    <property type="evidence" value="ECO:0007669"/>
    <property type="project" value="UniProtKB-SubCell"/>
</dbReference>
<evidence type="ECO:0000256" key="5">
    <source>
        <dbReference type="ARBA" id="ARBA00023136"/>
    </source>
</evidence>
<proteinExistence type="inferred from homology"/>
<protein>
    <recommendedName>
        <fullName evidence="7">CWH43-like N-terminal domain-containing protein</fullName>
    </recommendedName>
</protein>
<name>A0A1B6C5M8_9HEMI</name>
<dbReference type="InterPro" id="IPR050911">
    <property type="entry name" value="DRAM/TMEM150_Autophagy_Mod"/>
</dbReference>
<organism evidence="8">
    <name type="scientific">Clastoptera arizonana</name>
    <name type="common">Arizona spittle bug</name>
    <dbReference type="NCBI Taxonomy" id="38151"/>
    <lineage>
        <taxon>Eukaryota</taxon>
        <taxon>Metazoa</taxon>
        <taxon>Ecdysozoa</taxon>
        <taxon>Arthropoda</taxon>
        <taxon>Hexapoda</taxon>
        <taxon>Insecta</taxon>
        <taxon>Pterygota</taxon>
        <taxon>Neoptera</taxon>
        <taxon>Paraneoptera</taxon>
        <taxon>Hemiptera</taxon>
        <taxon>Auchenorrhyncha</taxon>
        <taxon>Cercopoidea</taxon>
        <taxon>Clastopteridae</taxon>
        <taxon>Clastoptera</taxon>
    </lineage>
</organism>
<evidence type="ECO:0000256" key="2">
    <source>
        <dbReference type="ARBA" id="ARBA00006565"/>
    </source>
</evidence>
<accession>A0A1B6C5M8</accession>
<dbReference type="PANTHER" id="PTHR21324:SF2">
    <property type="entry name" value="EG:22E5.9 PROTEIN"/>
    <property type="match status" value="1"/>
</dbReference>
<evidence type="ECO:0000259" key="7">
    <source>
        <dbReference type="Pfam" id="PF10277"/>
    </source>
</evidence>
<feature type="transmembrane region" description="Helical" evidence="6">
    <location>
        <begin position="62"/>
        <end position="80"/>
    </location>
</feature>
<dbReference type="AlphaFoldDB" id="A0A1B6C5M8"/>
<evidence type="ECO:0000256" key="4">
    <source>
        <dbReference type="ARBA" id="ARBA00022989"/>
    </source>
</evidence>
<feature type="transmembrane region" description="Helical" evidence="6">
    <location>
        <begin position="92"/>
        <end position="118"/>
    </location>
</feature>
<gene>
    <name evidence="8" type="ORF">g.12200</name>
</gene>
<evidence type="ECO:0000256" key="3">
    <source>
        <dbReference type="ARBA" id="ARBA00022692"/>
    </source>
</evidence>
<reference evidence="8" key="1">
    <citation type="submission" date="2015-12" db="EMBL/GenBank/DDBJ databases">
        <title>De novo transcriptome assembly of four potential Pierce s Disease insect vectors from Arizona vineyards.</title>
        <authorList>
            <person name="Tassone E.E."/>
        </authorList>
    </citation>
    <scope>NUCLEOTIDE SEQUENCE</scope>
</reference>
<dbReference type="EMBL" id="GEDC01028753">
    <property type="protein sequence ID" value="JAS08545.1"/>
    <property type="molecule type" value="Transcribed_RNA"/>
</dbReference>
<dbReference type="InterPro" id="IPR019402">
    <property type="entry name" value="CWH43_N"/>
</dbReference>
<evidence type="ECO:0000313" key="8">
    <source>
        <dbReference type="EMBL" id="JAS08545.1"/>
    </source>
</evidence>
<comment type="similarity">
    <text evidence="2">Belongs to the DRAM/TMEM150 family.</text>
</comment>
<comment type="subcellular location">
    <subcellularLocation>
        <location evidence="1">Endomembrane system</location>
        <topology evidence="1">Multi-pass membrane protein</topology>
    </subcellularLocation>
</comment>
<evidence type="ECO:0000256" key="1">
    <source>
        <dbReference type="ARBA" id="ARBA00004127"/>
    </source>
</evidence>